<organism evidence="1 2">
    <name type="scientific">Muraenolepis orangiensis</name>
    <name type="common">Patagonian moray cod</name>
    <dbReference type="NCBI Taxonomy" id="630683"/>
    <lineage>
        <taxon>Eukaryota</taxon>
        <taxon>Metazoa</taxon>
        <taxon>Chordata</taxon>
        <taxon>Craniata</taxon>
        <taxon>Vertebrata</taxon>
        <taxon>Euteleostomi</taxon>
        <taxon>Actinopterygii</taxon>
        <taxon>Neopterygii</taxon>
        <taxon>Teleostei</taxon>
        <taxon>Neoteleostei</taxon>
        <taxon>Acanthomorphata</taxon>
        <taxon>Zeiogadaria</taxon>
        <taxon>Gadariae</taxon>
        <taxon>Gadiformes</taxon>
        <taxon>Muraenolepidoidei</taxon>
        <taxon>Muraenolepididae</taxon>
        <taxon>Muraenolepis</taxon>
    </lineage>
</organism>
<evidence type="ECO:0000313" key="1">
    <source>
        <dbReference type="EMBL" id="KAJ3592925.1"/>
    </source>
</evidence>
<sequence length="98" mass="10907">MPLGFGILEQNKRSFHRSGYAWFPPLAPCFESHVSLEFITEQVDGLLLYSSPLAQLLPWDKEDIMAIGEVHPGPVCRSDGDGDGGAWQLADHRRPFAL</sequence>
<gene>
    <name evidence="1" type="ORF">NHX12_005263</name>
</gene>
<dbReference type="Gene3D" id="2.60.120.200">
    <property type="match status" value="1"/>
</dbReference>
<dbReference type="InterPro" id="IPR013320">
    <property type="entry name" value="ConA-like_dom_sf"/>
</dbReference>
<dbReference type="OrthoDB" id="6252479at2759"/>
<evidence type="ECO:0000313" key="2">
    <source>
        <dbReference type="Proteomes" id="UP001148018"/>
    </source>
</evidence>
<dbReference type="EMBL" id="JANIIK010000112">
    <property type="protein sequence ID" value="KAJ3592925.1"/>
    <property type="molecule type" value="Genomic_DNA"/>
</dbReference>
<dbReference type="AlphaFoldDB" id="A0A9Q0DTM9"/>
<dbReference type="SUPFAM" id="SSF49899">
    <property type="entry name" value="Concanavalin A-like lectins/glucanases"/>
    <property type="match status" value="1"/>
</dbReference>
<name>A0A9Q0DTM9_9TELE</name>
<dbReference type="Proteomes" id="UP001148018">
    <property type="component" value="Unassembled WGS sequence"/>
</dbReference>
<reference evidence="1" key="1">
    <citation type="submission" date="2022-07" db="EMBL/GenBank/DDBJ databases">
        <title>Chromosome-level genome of Muraenolepis orangiensis.</title>
        <authorList>
            <person name="Kim J."/>
        </authorList>
    </citation>
    <scope>NUCLEOTIDE SEQUENCE</scope>
    <source>
        <strain evidence="1">KU_S4_2022</strain>
        <tissue evidence="1">Muscle</tissue>
    </source>
</reference>
<protein>
    <submittedName>
        <fullName evidence="1">Uncharacterized protein</fullName>
    </submittedName>
</protein>
<proteinExistence type="predicted"/>
<keyword evidence="2" id="KW-1185">Reference proteome</keyword>
<accession>A0A9Q0DTM9</accession>
<comment type="caution">
    <text evidence="1">The sequence shown here is derived from an EMBL/GenBank/DDBJ whole genome shotgun (WGS) entry which is preliminary data.</text>
</comment>